<name>A0ABW2JU57_9ACTN</name>
<evidence type="ECO:0000313" key="2">
    <source>
        <dbReference type="EMBL" id="MFC7309110.1"/>
    </source>
</evidence>
<feature type="compositionally biased region" description="Basic and acidic residues" evidence="1">
    <location>
        <begin position="16"/>
        <end position="25"/>
    </location>
</feature>
<dbReference type="EMBL" id="JBHTCF010000019">
    <property type="protein sequence ID" value="MFC7309110.1"/>
    <property type="molecule type" value="Genomic_DNA"/>
</dbReference>
<keyword evidence="3" id="KW-1185">Reference proteome</keyword>
<feature type="region of interest" description="Disordered" evidence="1">
    <location>
        <begin position="279"/>
        <end position="305"/>
    </location>
</feature>
<evidence type="ECO:0000256" key="1">
    <source>
        <dbReference type="SAM" id="MobiDB-lite"/>
    </source>
</evidence>
<sequence length="305" mass="33400">MAGGGEQRDLQGVGRGGREGHRQEPPDPGLGVGLRLDLGDGAFRAHLGPAVEGRLDQCRAVGEGRRVRFDGAPPWDGFHELTVEPLGADRCRVRHVLEREFGAGGRLTWLLVVRPVHDTIIEELFDNIERVTTGGPARPVRRSARVRLLRRLLWARPETVAVPERARLLRAAVDRPGYTDAYRMELQPGLPRDPAAWTGILRDAFPVLAREDGELLLDVNTAGLTARASILVDERYLTLSTAVAAATLRSRPYWGVVRRAHPFMARTMLRRTHRRLALAAPSAGERARDAGTAVSRSGPGDGQSA</sequence>
<protein>
    <submittedName>
        <fullName evidence="2">DUF2867 domain-containing protein</fullName>
    </submittedName>
</protein>
<feature type="region of interest" description="Disordered" evidence="1">
    <location>
        <begin position="1"/>
        <end position="33"/>
    </location>
</feature>
<organism evidence="2 3">
    <name type="scientific">Streptomyces monticola</name>
    <dbReference type="NCBI Taxonomy" id="2666263"/>
    <lineage>
        <taxon>Bacteria</taxon>
        <taxon>Bacillati</taxon>
        <taxon>Actinomycetota</taxon>
        <taxon>Actinomycetes</taxon>
        <taxon>Kitasatosporales</taxon>
        <taxon>Streptomycetaceae</taxon>
        <taxon>Streptomyces</taxon>
    </lineage>
</organism>
<evidence type="ECO:0000313" key="3">
    <source>
        <dbReference type="Proteomes" id="UP001596523"/>
    </source>
</evidence>
<reference evidence="3" key="1">
    <citation type="journal article" date="2019" name="Int. J. Syst. Evol. Microbiol.">
        <title>The Global Catalogue of Microorganisms (GCM) 10K type strain sequencing project: providing services to taxonomists for standard genome sequencing and annotation.</title>
        <authorList>
            <consortium name="The Broad Institute Genomics Platform"/>
            <consortium name="The Broad Institute Genome Sequencing Center for Infectious Disease"/>
            <person name="Wu L."/>
            <person name="Ma J."/>
        </authorList>
    </citation>
    <scope>NUCLEOTIDE SEQUENCE [LARGE SCALE GENOMIC DNA]</scope>
    <source>
        <strain evidence="3">SYNS20</strain>
    </source>
</reference>
<accession>A0ABW2JU57</accession>
<gene>
    <name evidence="2" type="ORF">ACFQVC_33505</name>
</gene>
<dbReference type="Proteomes" id="UP001596523">
    <property type="component" value="Unassembled WGS sequence"/>
</dbReference>
<comment type="caution">
    <text evidence="2">The sequence shown here is derived from an EMBL/GenBank/DDBJ whole genome shotgun (WGS) entry which is preliminary data.</text>
</comment>
<proteinExistence type="predicted"/>
<dbReference type="RefSeq" id="WP_381837721.1">
    <property type="nucleotide sequence ID" value="NZ_JBHTCF010000019.1"/>
</dbReference>